<dbReference type="PANTHER" id="PTHR31650:SF1">
    <property type="entry name" value="WAX ESTER SYNTHASE_DIACYLGLYCEROL ACYLTRANSFERASE 4-RELATED"/>
    <property type="match status" value="1"/>
</dbReference>
<keyword evidence="8" id="KW-0812">Transmembrane</keyword>
<feature type="compositionally biased region" description="Polar residues" evidence="7">
    <location>
        <begin position="1036"/>
        <end position="1054"/>
    </location>
</feature>
<dbReference type="GO" id="GO:0004144">
    <property type="term" value="F:diacylglycerol O-acyltransferase activity"/>
    <property type="evidence" value="ECO:0007669"/>
    <property type="project" value="UniProtKB-EC"/>
</dbReference>
<keyword evidence="4 10" id="KW-0808">Transferase</keyword>
<evidence type="ECO:0000256" key="5">
    <source>
        <dbReference type="ARBA" id="ARBA00023315"/>
    </source>
</evidence>
<keyword evidence="8" id="KW-0472">Membrane</keyword>
<feature type="domain" description="O-acyltransferase WSD1-like N-terminal" evidence="9">
    <location>
        <begin position="711"/>
        <end position="817"/>
    </location>
</feature>
<feature type="transmembrane region" description="Helical" evidence="8">
    <location>
        <begin position="826"/>
        <end position="847"/>
    </location>
</feature>
<protein>
    <recommendedName>
        <fullName evidence="3">diacylglycerol O-acyltransferase</fullName>
        <ecNumber evidence="3">2.3.1.20</ecNumber>
    </recommendedName>
</protein>
<feature type="region of interest" description="Disordered" evidence="7">
    <location>
        <begin position="953"/>
        <end position="1006"/>
    </location>
</feature>
<dbReference type="Proteomes" id="UP000094527">
    <property type="component" value="Unassembled WGS sequence"/>
</dbReference>
<feature type="compositionally biased region" description="Polar residues" evidence="7">
    <location>
        <begin position="408"/>
        <end position="451"/>
    </location>
</feature>
<comment type="caution">
    <text evidence="10">The sequence shown here is derived from an EMBL/GenBank/DDBJ whole genome shotgun (WGS) entry which is preliminary data.</text>
</comment>
<feature type="region of interest" description="Disordered" evidence="7">
    <location>
        <begin position="1025"/>
        <end position="1110"/>
    </location>
</feature>
<feature type="compositionally biased region" description="Low complexity" evidence="7">
    <location>
        <begin position="1093"/>
        <end position="1107"/>
    </location>
</feature>
<dbReference type="GO" id="GO:0019432">
    <property type="term" value="P:triglyceride biosynthetic process"/>
    <property type="evidence" value="ECO:0007669"/>
    <property type="project" value="UniProtKB-UniPathway"/>
</dbReference>
<dbReference type="InterPro" id="IPR004255">
    <property type="entry name" value="O-acyltransferase_WSD1_N"/>
</dbReference>
<feature type="transmembrane region" description="Helical" evidence="8">
    <location>
        <begin position="578"/>
        <end position="611"/>
    </location>
</feature>
<keyword evidence="8" id="KW-1133">Transmembrane helix</keyword>
<gene>
    <name evidence="10" type="ORF">Ocin01_02479</name>
</gene>
<feature type="region of interest" description="Disordered" evidence="7">
    <location>
        <begin position="907"/>
        <end position="939"/>
    </location>
</feature>
<feature type="compositionally biased region" description="Low complexity" evidence="7">
    <location>
        <begin position="11"/>
        <end position="21"/>
    </location>
</feature>
<evidence type="ECO:0000313" key="10">
    <source>
        <dbReference type="EMBL" id="ODN04199.1"/>
    </source>
</evidence>
<comment type="pathway">
    <text evidence="1">Glycerolipid metabolism; triacylglycerol biosynthesis.</text>
</comment>
<dbReference type="OrthoDB" id="619536at2759"/>
<evidence type="ECO:0000259" key="9">
    <source>
        <dbReference type="Pfam" id="PF03007"/>
    </source>
</evidence>
<comment type="catalytic activity">
    <reaction evidence="6">
        <text>an acyl-CoA + a 1,2-diacyl-sn-glycerol = a triacyl-sn-glycerol + CoA</text>
        <dbReference type="Rhea" id="RHEA:10868"/>
        <dbReference type="ChEBI" id="CHEBI:17815"/>
        <dbReference type="ChEBI" id="CHEBI:57287"/>
        <dbReference type="ChEBI" id="CHEBI:58342"/>
        <dbReference type="ChEBI" id="CHEBI:64615"/>
        <dbReference type="EC" id="2.3.1.20"/>
    </reaction>
</comment>
<name>A0A1D2NG33_ORCCI</name>
<feature type="compositionally biased region" description="Polar residues" evidence="7">
    <location>
        <begin position="984"/>
        <end position="1006"/>
    </location>
</feature>
<feature type="region of interest" description="Disordered" evidence="7">
    <location>
        <begin position="107"/>
        <end position="133"/>
    </location>
</feature>
<evidence type="ECO:0000256" key="6">
    <source>
        <dbReference type="ARBA" id="ARBA00048109"/>
    </source>
</evidence>
<dbReference type="STRING" id="48709.A0A1D2NG33"/>
<evidence type="ECO:0000256" key="7">
    <source>
        <dbReference type="SAM" id="MobiDB-lite"/>
    </source>
</evidence>
<feature type="compositionally biased region" description="Basic residues" evidence="7">
    <location>
        <begin position="1025"/>
        <end position="1035"/>
    </location>
</feature>
<dbReference type="PANTHER" id="PTHR31650">
    <property type="entry name" value="O-ACYLTRANSFERASE (WSD1-LIKE) FAMILY PROTEIN"/>
    <property type="match status" value="1"/>
</dbReference>
<feature type="region of interest" description="Disordered" evidence="7">
    <location>
        <begin position="1"/>
        <end position="21"/>
    </location>
</feature>
<accession>A0A1D2NG33</accession>
<dbReference type="Pfam" id="PF03007">
    <property type="entry name" value="WS_DGAT_cat"/>
    <property type="match status" value="1"/>
</dbReference>
<evidence type="ECO:0000256" key="2">
    <source>
        <dbReference type="ARBA" id="ARBA00005189"/>
    </source>
</evidence>
<dbReference type="EMBL" id="LJIJ01000051">
    <property type="protein sequence ID" value="ODN04199.1"/>
    <property type="molecule type" value="Genomic_DNA"/>
</dbReference>
<dbReference type="EC" id="2.3.1.20" evidence="3"/>
<organism evidence="10 11">
    <name type="scientific">Orchesella cincta</name>
    <name type="common">Springtail</name>
    <name type="synonym">Podura cincta</name>
    <dbReference type="NCBI Taxonomy" id="48709"/>
    <lineage>
        <taxon>Eukaryota</taxon>
        <taxon>Metazoa</taxon>
        <taxon>Ecdysozoa</taxon>
        <taxon>Arthropoda</taxon>
        <taxon>Hexapoda</taxon>
        <taxon>Collembola</taxon>
        <taxon>Entomobryomorpha</taxon>
        <taxon>Entomobryoidea</taxon>
        <taxon>Orchesellidae</taxon>
        <taxon>Orchesellinae</taxon>
        <taxon>Orchesella</taxon>
    </lineage>
</organism>
<evidence type="ECO:0000256" key="8">
    <source>
        <dbReference type="SAM" id="Phobius"/>
    </source>
</evidence>
<reference evidence="10 11" key="1">
    <citation type="journal article" date="2016" name="Genome Biol. Evol.">
        <title>Gene Family Evolution Reflects Adaptation to Soil Environmental Stressors in the Genome of the Collembolan Orchesella cincta.</title>
        <authorList>
            <person name="Faddeeva-Vakhrusheva A."/>
            <person name="Derks M.F."/>
            <person name="Anvar S.Y."/>
            <person name="Agamennone V."/>
            <person name="Suring W."/>
            <person name="Smit S."/>
            <person name="van Straalen N.M."/>
            <person name="Roelofs D."/>
        </authorList>
    </citation>
    <scope>NUCLEOTIDE SEQUENCE [LARGE SCALE GENOMIC DNA]</scope>
    <source>
        <tissue evidence="10">Mixed pool</tissue>
    </source>
</reference>
<dbReference type="GO" id="GO:0005886">
    <property type="term" value="C:plasma membrane"/>
    <property type="evidence" value="ECO:0007669"/>
    <property type="project" value="TreeGrafter"/>
</dbReference>
<dbReference type="InterPro" id="IPR045034">
    <property type="entry name" value="O-acyltransferase_WSD1-like"/>
</dbReference>
<dbReference type="AlphaFoldDB" id="A0A1D2NG33"/>
<evidence type="ECO:0000313" key="11">
    <source>
        <dbReference type="Proteomes" id="UP000094527"/>
    </source>
</evidence>
<feature type="compositionally biased region" description="Basic residues" evidence="7">
    <location>
        <begin position="1061"/>
        <end position="1086"/>
    </location>
</feature>
<feature type="compositionally biased region" description="Low complexity" evidence="7">
    <location>
        <begin position="907"/>
        <end position="935"/>
    </location>
</feature>
<feature type="compositionally biased region" description="Polar residues" evidence="7">
    <location>
        <begin position="953"/>
        <end position="975"/>
    </location>
</feature>
<comment type="pathway">
    <text evidence="2">Lipid metabolism.</text>
</comment>
<keyword evidence="5 10" id="KW-0012">Acyltransferase</keyword>
<feature type="region of interest" description="Disordered" evidence="7">
    <location>
        <begin position="399"/>
        <end position="493"/>
    </location>
</feature>
<evidence type="ECO:0000256" key="3">
    <source>
        <dbReference type="ARBA" id="ARBA00013244"/>
    </source>
</evidence>
<proteinExistence type="predicted"/>
<feature type="compositionally biased region" description="Basic and acidic residues" evidence="7">
    <location>
        <begin position="1"/>
        <end position="10"/>
    </location>
</feature>
<evidence type="ECO:0000256" key="1">
    <source>
        <dbReference type="ARBA" id="ARBA00004771"/>
    </source>
</evidence>
<dbReference type="UniPathway" id="UPA00282"/>
<evidence type="ECO:0000256" key="4">
    <source>
        <dbReference type="ARBA" id="ARBA00022679"/>
    </source>
</evidence>
<sequence length="1255" mass="135978">MVSGVERDETSSSGIVGGVSSSSVTSLKGAVRTVGIHCSSSSSSIIVSGREYQELAATAFLTSPPTVGYPGGSGAALAGNVAIPSSSNPSTTNSTIIEGTELGEHHHHHLQHLTQESVHHHHPQQQQQHHQDDELGAFRPQTVRPGRRPPPGPGFYHRTLSSSCLFSNKVQVAKSRSEYCGINQVCHSGSNYDLLSHGHNANLNPNNRNNLSSSGSIVYRSGGVGGVSNSPGGISFVDTGSLLYIKDAGELVTGFGSPTTCKTTAGSGTSGTCAALPQPTTHHQTDGICSFEQQHHQNYPFPQQFVPKRRVGGSHPDISSCRENFAVVGGTGGATNQMNPLPPIPQQQQMVGTSHQVSINIPSSSPTATRRLLPRITKKTDSSNAVVVLGVGLGEQDQQQQQHMAYSRLQNTPTTSKTISSTNALRSAVPSSLMNKDDSQQQSGFDSAYTSSGGGGGRASENINLHYRKKDFASSSSSSSSPNVRKTESLVISQKEDSLTIPRSTCTTQVILMQDSGGKSREEVYSATTAPAAATTAAANKKKLRAAAKTCTKVPSSLSPYYRNAPISKLKHPLEENIFSSLFLTLFAVGLALVIGVPILCGLGVILIGAIGLRYCFAVLNGFASYTRYLCSNRAHPASRSRPPNIFPRDRLAFANDVRWLGRRRASRCQSILHTLLVFEGSMDVSTLRHLIQTRVLRAETPEGELAYPRLLQKLVSVTAGYLWELDLAFDIQNHIFPGPNHFQTEQQLQNYIGHLLTQSLPYSRPLWEIRVLPSYYGGGKDTMAILRVHQCLADGMSLIRILSHALADHQQMHIPQRPHFAGMSFGFNVIRSLIVGPVTIFLWWFATFRDKTLFSIPLPKLRKRRRRKLIQRWRAWWCARRDGGGDTDEDNDAENEYVMSYGSTISHTSSDSTYSSKSSLHSRSSRGSSTSSSSANARGKFVRAFRSPLSPSYSLRNELNPQVASSNPASSTRLQPGGGEPGQCSTGGQQSTAQPTTPLLSSSARQRSLVEGILPKGVLKSRHLNTRCLGKRTTSRSSIKSQNQQQGRDITSPTTTTQRKFQRRKAGAGAKKRKKKKRKRRRRFGGGKGKGSLKSTTSSSTFSSGSESPPTWNVIWSAPMSVPKVARVKQIMRSSYNDVLLSAAAGSVRTYLQEQGIPYPGDVQVVIPVDLRNDIASPKQSTRLGCKVASVLATVPSGMESAIPRLWATRHRLEELKASADSVVAYGATAILMNILPHRLAIPILESITNKVIK</sequence>
<keyword evidence="11" id="KW-1185">Reference proteome</keyword>